<evidence type="ECO:0000313" key="4">
    <source>
        <dbReference type="Proteomes" id="UP000246894"/>
    </source>
</evidence>
<organism evidence="3 4">
    <name type="scientific">Aurantimicrobium photophilum</name>
    <dbReference type="NCBI Taxonomy" id="1987356"/>
    <lineage>
        <taxon>Bacteria</taxon>
        <taxon>Bacillati</taxon>
        <taxon>Actinomycetota</taxon>
        <taxon>Actinomycetes</taxon>
        <taxon>Micrococcales</taxon>
        <taxon>Microbacteriaceae</taxon>
        <taxon>Aurantimicrobium</taxon>
    </lineage>
</organism>
<sequence length="133" mass="14749">MSQFRSGFARGGYLWHAYLVANAKTPQTQWLTIPDLMEVLGLNQSQVRRLIEDNILAAKRVDGVLKVPADFIHEGEPLPALQGTIVLLRDVGFDGDELVDWLISEEESLTVSPVDALKAGRKAEVRRIAQALL</sequence>
<keyword evidence="3" id="KW-0238">DNA-binding</keyword>
<protein>
    <submittedName>
        <fullName evidence="3">DNA-binding protein</fullName>
    </submittedName>
</protein>
<dbReference type="Pfam" id="PF21531">
    <property type="entry name" value="Rv2175c_wHTH"/>
    <property type="match status" value="1"/>
</dbReference>
<reference evidence="3 4" key="1">
    <citation type="submission" date="2017-10" db="EMBL/GenBank/DDBJ databases">
        <title>Genome of an Actinobacterium that displays light-enhanced growth.</title>
        <authorList>
            <person name="Maresca J.A."/>
            <person name="Hempel P."/>
            <person name="Shevchenko O."/>
            <person name="Miller K.J."/>
            <person name="Hahn M.W."/>
        </authorList>
    </citation>
    <scope>NUCLEOTIDE SEQUENCE [LARGE SCALE GENOMIC DNA]</scope>
    <source>
        <strain evidence="3 4">MWH-Mo1</strain>
    </source>
</reference>
<feature type="domain" description="Rv2175c C-terminal" evidence="1">
    <location>
        <begin position="80"/>
        <end position="132"/>
    </location>
</feature>
<dbReference type="InterPro" id="IPR041098">
    <property type="entry name" value="Rv2175c_C"/>
</dbReference>
<dbReference type="Proteomes" id="UP000246894">
    <property type="component" value="Chromosome"/>
</dbReference>
<dbReference type="EMBL" id="CP023994">
    <property type="protein sequence ID" value="AWR21248.1"/>
    <property type="molecule type" value="Genomic_DNA"/>
</dbReference>
<accession>A0A2Z3S2Q8</accession>
<dbReference type="GO" id="GO:0003677">
    <property type="term" value="F:DNA binding"/>
    <property type="evidence" value="ECO:0007669"/>
    <property type="project" value="UniProtKB-KW"/>
</dbReference>
<keyword evidence="4" id="KW-1185">Reference proteome</keyword>
<gene>
    <name evidence="3" type="ORF">AURMO_00637</name>
</gene>
<feature type="domain" description="DNA-binding protein Rv2175c wHTH" evidence="2">
    <location>
        <begin position="26"/>
        <end position="72"/>
    </location>
</feature>
<evidence type="ECO:0000259" key="1">
    <source>
        <dbReference type="Pfam" id="PF18367"/>
    </source>
</evidence>
<dbReference type="KEGG" id="aum:AURMO_00637"/>
<dbReference type="AlphaFoldDB" id="A0A2Z3S2Q8"/>
<name>A0A2Z3S2Q8_9MICO</name>
<proteinExistence type="predicted"/>
<dbReference type="Pfam" id="PF18367">
    <property type="entry name" value="Rv2175c_C"/>
    <property type="match status" value="1"/>
</dbReference>
<evidence type="ECO:0000313" key="3">
    <source>
        <dbReference type="EMBL" id="AWR21248.1"/>
    </source>
</evidence>
<dbReference type="InterPro" id="IPR048576">
    <property type="entry name" value="Rv2175c_wHTH"/>
</dbReference>
<evidence type="ECO:0000259" key="2">
    <source>
        <dbReference type="Pfam" id="PF21531"/>
    </source>
</evidence>